<comment type="caution">
    <text evidence="2">The sequence shown here is derived from an EMBL/GenBank/DDBJ whole genome shotgun (WGS) entry which is preliminary data.</text>
</comment>
<evidence type="ECO:0000313" key="6">
    <source>
        <dbReference type="Proteomes" id="UP001160390"/>
    </source>
</evidence>
<dbReference type="Gene3D" id="3.40.50.720">
    <property type="entry name" value="NAD(P)-binding Rossmann-like Domain"/>
    <property type="match status" value="1"/>
</dbReference>
<sequence>MASLRIAKSSNAELTTAMPKEMVAVFVGATSGIGEFALKAFAEYAKIPRIYFVGRSQEDATRIISECQKLNANGQYTFIQADVSLLNKVDEVCQEILSKETYINLLFQTQGSIRTDTPALSTQANMTTETSEGLPISYVLPVTSRILFALNLLPAIQRATSLKRVVSVFAAGFEGPFSESEWTEYASTHSLMKARGHVSSMITMAHNVMARQAPDVAFVHNYPGSVKTKFGRDASGVLGGVLKVATVLFHVVPNRLFFQDPSDCGEHQLYLATSARFPPAQGDAAGVAVSDGVSVARGSDGLSGSGSYNINYHGENASADVDALLAKAKADGAEDRMWAHILEEIKQVTGKARD</sequence>
<dbReference type="EMBL" id="CABFNP030000767">
    <property type="protein sequence ID" value="CAI6085595.1"/>
    <property type="molecule type" value="Genomic_DNA"/>
</dbReference>
<evidence type="ECO:0000313" key="2">
    <source>
        <dbReference type="EMBL" id="CAI6046952.1"/>
    </source>
</evidence>
<name>A0AA35LS54_9HYPO</name>
<dbReference type="PANTHER" id="PTHR47534">
    <property type="entry name" value="YALI0E05731P"/>
    <property type="match status" value="1"/>
</dbReference>
<evidence type="ECO:0000313" key="5">
    <source>
        <dbReference type="EMBL" id="CAI6095848.1"/>
    </source>
</evidence>
<dbReference type="EMBL" id="CABFNP030001078">
    <property type="protein sequence ID" value="CAI6091060.1"/>
    <property type="molecule type" value="Genomic_DNA"/>
</dbReference>
<keyword evidence="1" id="KW-0560">Oxidoreductase</keyword>
<evidence type="ECO:0000313" key="3">
    <source>
        <dbReference type="EMBL" id="CAI6085595.1"/>
    </source>
</evidence>
<dbReference type="Pfam" id="PF00106">
    <property type="entry name" value="adh_short"/>
    <property type="match status" value="1"/>
</dbReference>
<dbReference type="PANTHER" id="PTHR47534:SF3">
    <property type="entry name" value="ALCOHOL DEHYDROGENASE-LIKE C-TERMINAL DOMAIN-CONTAINING PROTEIN"/>
    <property type="match status" value="1"/>
</dbReference>
<accession>A0AA35LS54</accession>
<proteinExistence type="predicted"/>
<keyword evidence="6" id="KW-1185">Reference proteome</keyword>
<dbReference type="InterPro" id="IPR052228">
    <property type="entry name" value="Sec_Metab_Biosynth_Oxidored"/>
</dbReference>
<evidence type="ECO:0008006" key="7">
    <source>
        <dbReference type="Google" id="ProtNLM"/>
    </source>
</evidence>
<dbReference type="EMBL" id="CABFNP030000582">
    <property type="protein sequence ID" value="CAI6046952.1"/>
    <property type="molecule type" value="Genomic_DNA"/>
</dbReference>
<dbReference type="EMBL" id="CABFNP030001267">
    <property type="protein sequence ID" value="CAI6095848.1"/>
    <property type="molecule type" value="Genomic_DNA"/>
</dbReference>
<organism evidence="2 6">
    <name type="scientific">Clonostachys chloroleuca</name>
    <dbReference type="NCBI Taxonomy" id="1926264"/>
    <lineage>
        <taxon>Eukaryota</taxon>
        <taxon>Fungi</taxon>
        <taxon>Dikarya</taxon>
        <taxon>Ascomycota</taxon>
        <taxon>Pezizomycotina</taxon>
        <taxon>Sordariomycetes</taxon>
        <taxon>Hypocreomycetidae</taxon>
        <taxon>Hypocreales</taxon>
        <taxon>Bionectriaceae</taxon>
        <taxon>Clonostachys</taxon>
    </lineage>
</organism>
<dbReference type="SUPFAM" id="SSF51735">
    <property type="entry name" value="NAD(P)-binding Rossmann-fold domains"/>
    <property type="match status" value="1"/>
</dbReference>
<gene>
    <name evidence="2" type="ORF">CCHLO57077_00013043</name>
    <name evidence="3" type="ORF">CCHLO57077_00017570</name>
    <name evidence="5" type="ORF">CCHLO57077_00018799</name>
    <name evidence="4" type="ORF">CCHLO57077_00019713</name>
</gene>
<dbReference type="InterPro" id="IPR002347">
    <property type="entry name" value="SDR_fam"/>
</dbReference>
<dbReference type="InterPro" id="IPR036291">
    <property type="entry name" value="NAD(P)-bd_dom_sf"/>
</dbReference>
<dbReference type="GO" id="GO:0016491">
    <property type="term" value="F:oxidoreductase activity"/>
    <property type="evidence" value="ECO:0007669"/>
    <property type="project" value="UniProtKB-KW"/>
</dbReference>
<evidence type="ECO:0000313" key="4">
    <source>
        <dbReference type="EMBL" id="CAI6091060.1"/>
    </source>
</evidence>
<dbReference type="AlphaFoldDB" id="A0AA35LS54"/>
<protein>
    <recommendedName>
        <fullName evidence="7">Short-chain dehydrogenases/reductase</fullName>
    </recommendedName>
</protein>
<dbReference type="Proteomes" id="UP001160390">
    <property type="component" value="Unassembled WGS sequence"/>
</dbReference>
<reference evidence="2" key="1">
    <citation type="submission" date="2023-01" db="EMBL/GenBank/DDBJ databases">
        <authorList>
            <person name="Piombo E."/>
        </authorList>
    </citation>
    <scope>NUCLEOTIDE SEQUENCE</scope>
</reference>
<evidence type="ECO:0000256" key="1">
    <source>
        <dbReference type="ARBA" id="ARBA00023002"/>
    </source>
</evidence>